<sequence>MQAFEWHVPNDKGHWRRLEQALPDLKAIGVDNIWIPPGCKPMNPSGNGYDIYDLYDIGEFDQKGSRATKWGTKEELQSLLTCAQELSIGVYWDAVLNHKAGADYTEQFAAVKVDPRNRDVEIAQPDLVEGWTGFEFPGRSEMYSSMKHSWHHFSGVDWDQMHKRSGIYKILGPNKGWADDVSKENGNYDFLMFSDLDYSDPEVQDDVLNWATWIASQLPLSGMRLDAAKHYSSGFQTILVDHLRATFGPRFFVVAEYWKGEVEPLLEYLEQTEYKTSLFDAPLVERFSSTSLTRKADLRDIFDGSLVECQPSHAVTFVMNHDTQPGQSLEAPIASFFKPLAYSLILLRDTGLPCLFYGDLYGIGKDVDDPMAPSCGGRLPILAKARKLYAYGEQQDYFDQPNCIGFVRYGNLYHPDGLACVMSNAGSSKKRMYVGRRHARERWTDILGWHTKVVTIDKHGYGVFPVPPMSIGVWVNSTAEGRDGLELQLMEFFISPDFPSHVEDLMRQNHVPGLSIAVVQNNKVASAGYGQASIEPPVPCTADTLFDIASSSKSLTAASVGLLVDDEAYPEIHYDAIMSSLLPDDFVMPNPEYTDGVTVEDILSHRSGMAPHDNSTMSVRAAQPDNARSVTRNLRNLPVAAPIRARYLYCNLMYTVATHLIEVKTHQPFSDFLQQRFFDPLDMHSTSLQPGSARAKGHGDRIATGYCWDKESATYHGFQSPDCPEAQGAGSVISSANDLIKWVKALMNREGPITERIYQGLVRMRSIMNPTGRRLKPHTSPTLYAAGLEVYYYRGHLVVGHIGVVPGFSGRFFFLPDFDFGAVILGNAEGAGPVGTVLARELIDTLLKIPEIERPRLAPPRNVAGSANAKKQVPSRPRNAGKKNKATSKAKTERHDNPQPQEMPLQAYVGTYRHPGYHQLTVETKNERLFVDATDRSFGFTLSFEHLVEGIEYIAHLSDFLEGGDEPLSAAFVVEEGRVVRLGLHLEMALKELIWFDKD</sequence>
<accession>A0ACC3B3T2</accession>
<dbReference type="EMBL" id="JAOPJF010000029">
    <property type="protein sequence ID" value="KAK1144682.1"/>
    <property type="molecule type" value="Genomic_DNA"/>
</dbReference>
<proteinExistence type="predicted"/>
<protein>
    <submittedName>
        <fullName evidence="1">Uncharacterized protein</fullName>
    </submittedName>
</protein>
<evidence type="ECO:0000313" key="2">
    <source>
        <dbReference type="Proteomes" id="UP001177260"/>
    </source>
</evidence>
<evidence type="ECO:0000313" key="1">
    <source>
        <dbReference type="EMBL" id="KAK1144682.1"/>
    </source>
</evidence>
<keyword evidence="2" id="KW-1185">Reference proteome</keyword>
<organism evidence="1 2">
    <name type="scientific">Aspergillus melleus</name>
    <dbReference type="NCBI Taxonomy" id="138277"/>
    <lineage>
        <taxon>Eukaryota</taxon>
        <taxon>Fungi</taxon>
        <taxon>Dikarya</taxon>
        <taxon>Ascomycota</taxon>
        <taxon>Pezizomycotina</taxon>
        <taxon>Eurotiomycetes</taxon>
        <taxon>Eurotiomycetidae</taxon>
        <taxon>Eurotiales</taxon>
        <taxon>Aspergillaceae</taxon>
        <taxon>Aspergillus</taxon>
        <taxon>Aspergillus subgen. Circumdati</taxon>
    </lineage>
</organism>
<gene>
    <name evidence="1" type="ORF">N8T08_004986</name>
</gene>
<reference evidence="1 2" key="1">
    <citation type="journal article" date="2023" name="ACS Omega">
        <title>Identification of the Neoaspergillic Acid Biosynthesis Gene Cluster by Establishing an In Vitro CRISPR-Ribonucleoprotein Genetic System in Aspergillus melleus.</title>
        <authorList>
            <person name="Yuan B."/>
            <person name="Grau M.F."/>
            <person name="Murata R.M."/>
            <person name="Torok T."/>
            <person name="Venkateswaran K."/>
            <person name="Stajich J.E."/>
            <person name="Wang C.C.C."/>
        </authorList>
    </citation>
    <scope>NUCLEOTIDE SEQUENCE [LARGE SCALE GENOMIC DNA]</scope>
    <source>
        <strain evidence="1 2">IMV 1140</strain>
    </source>
</reference>
<comment type="caution">
    <text evidence="1">The sequence shown here is derived from an EMBL/GenBank/DDBJ whole genome shotgun (WGS) entry which is preliminary data.</text>
</comment>
<name>A0ACC3B3T2_9EURO</name>
<dbReference type="Proteomes" id="UP001177260">
    <property type="component" value="Unassembled WGS sequence"/>
</dbReference>